<organism evidence="1 2">
    <name type="scientific">Bacillus salipaludis</name>
    <dbReference type="NCBI Taxonomy" id="2547811"/>
    <lineage>
        <taxon>Bacteria</taxon>
        <taxon>Bacillati</taxon>
        <taxon>Bacillota</taxon>
        <taxon>Bacilli</taxon>
        <taxon>Bacillales</taxon>
        <taxon>Bacillaceae</taxon>
        <taxon>Bacillus</taxon>
    </lineage>
</organism>
<evidence type="ECO:0000313" key="1">
    <source>
        <dbReference type="EMBL" id="MFK9093610.1"/>
    </source>
</evidence>
<dbReference type="PROSITE" id="PS01332">
    <property type="entry name" value="HTH_RRF2_1"/>
    <property type="match status" value="1"/>
</dbReference>
<keyword evidence="2" id="KW-1185">Reference proteome</keyword>
<protein>
    <submittedName>
        <fullName evidence="1">RrF2 family transcriptional regulator</fullName>
    </submittedName>
</protein>
<dbReference type="InterPro" id="IPR036390">
    <property type="entry name" value="WH_DNA-bd_sf"/>
</dbReference>
<dbReference type="RefSeq" id="WP_406582118.1">
    <property type="nucleotide sequence ID" value="NZ_JBJHQH010000016.1"/>
</dbReference>
<dbReference type="Pfam" id="PF02082">
    <property type="entry name" value="Rrf2"/>
    <property type="match status" value="1"/>
</dbReference>
<sequence length="139" mass="15337">MNSDFVIAMHSLVLLANKPDHMANSETIAENVCTNPARIRKVMGILRKNGYVKTKEGIGGGYLLSCDPEKTTLSQIYLVISSGSLKPNWCTGDPEQECVISSNTQSVMDEIFNEAEQHMQSFLSQLTISSVLDRIKALE</sequence>
<dbReference type="Proteomes" id="UP001623041">
    <property type="component" value="Unassembled WGS sequence"/>
</dbReference>
<dbReference type="Gene3D" id="1.10.10.10">
    <property type="entry name" value="Winged helix-like DNA-binding domain superfamily/Winged helix DNA-binding domain"/>
    <property type="match status" value="1"/>
</dbReference>
<name>A0ABW8RJC5_9BACI</name>
<reference evidence="1 2" key="1">
    <citation type="submission" date="2024-11" db="EMBL/GenBank/DDBJ databases">
        <authorList>
            <person name="Lucas J.A."/>
        </authorList>
    </citation>
    <scope>NUCLEOTIDE SEQUENCE [LARGE SCALE GENOMIC DNA]</scope>
    <source>
        <strain evidence="1 2">Z 5.4</strain>
    </source>
</reference>
<dbReference type="InterPro" id="IPR000944">
    <property type="entry name" value="Tscrpt_reg_Rrf2"/>
</dbReference>
<evidence type="ECO:0000313" key="2">
    <source>
        <dbReference type="Proteomes" id="UP001623041"/>
    </source>
</evidence>
<gene>
    <name evidence="1" type="ORF">ACJEBI_19265</name>
</gene>
<dbReference type="InterPro" id="IPR030489">
    <property type="entry name" value="TR_Rrf2-type_CS"/>
</dbReference>
<dbReference type="SUPFAM" id="SSF46785">
    <property type="entry name" value="Winged helix' DNA-binding domain"/>
    <property type="match status" value="1"/>
</dbReference>
<dbReference type="InterPro" id="IPR036388">
    <property type="entry name" value="WH-like_DNA-bd_sf"/>
</dbReference>
<accession>A0ABW8RJC5</accession>
<dbReference type="PANTHER" id="PTHR33221:SF15">
    <property type="entry name" value="HTH-TYPE TRANSCRIPTIONAL REGULATOR YWGB-RELATED"/>
    <property type="match status" value="1"/>
</dbReference>
<comment type="caution">
    <text evidence="1">The sequence shown here is derived from an EMBL/GenBank/DDBJ whole genome shotgun (WGS) entry which is preliminary data.</text>
</comment>
<dbReference type="PANTHER" id="PTHR33221">
    <property type="entry name" value="WINGED HELIX-TURN-HELIX TRANSCRIPTIONAL REGULATOR, RRF2 FAMILY"/>
    <property type="match status" value="1"/>
</dbReference>
<dbReference type="EMBL" id="JBJHQH010000016">
    <property type="protein sequence ID" value="MFK9093610.1"/>
    <property type="molecule type" value="Genomic_DNA"/>
</dbReference>
<dbReference type="PROSITE" id="PS51197">
    <property type="entry name" value="HTH_RRF2_2"/>
    <property type="match status" value="1"/>
</dbReference>
<proteinExistence type="predicted"/>